<dbReference type="Pfam" id="PF14595">
    <property type="entry name" value="Thioredoxin_9"/>
    <property type="match status" value="1"/>
</dbReference>
<evidence type="ECO:0000313" key="2">
    <source>
        <dbReference type="Proteomes" id="UP000216207"/>
    </source>
</evidence>
<organism evidence="1 2">
    <name type="scientific">Shouchella clausii</name>
    <name type="common">Alkalihalobacillus clausii</name>
    <dbReference type="NCBI Taxonomy" id="79880"/>
    <lineage>
        <taxon>Bacteria</taxon>
        <taxon>Bacillati</taxon>
        <taxon>Bacillota</taxon>
        <taxon>Bacilli</taxon>
        <taxon>Bacillales</taxon>
        <taxon>Bacillaceae</taxon>
        <taxon>Shouchella</taxon>
    </lineage>
</organism>
<sequence length="185" mass="21282">MTLLDWFEKGASAQDYIESMEVNKETLLHIYNQYIPSGDAVQEMERLQGKGMKAVVLTADWCGDAMVNVPIFLKLAQTALMDVRFLIRDENLELMDQYLTNGRARSIPIIVFFDREGKEAGKWGPRAGEIEALVTEWKKQLPDPATDAYKEAFKTELIPKTRKLFQQKETWDKIEADMLQTMSQL</sequence>
<dbReference type="InterPro" id="IPR036249">
    <property type="entry name" value="Thioredoxin-like_sf"/>
</dbReference>
<dbReference type="Gene3D" id="3.40.30.10">
    <property type="entry name" value="Glutaredoxin"/>
    <property type="match status" value="1"/>
</dbReference>
<gene>
    <name evidence="1" type="ORF">CHH72_15705</name>
</gene>
<dbReference type="CDD" id="cd02947">
    <property type="entry name" value="TRX_family"/>
    <property type="match status" value="1"/>
</dbReference>
<protein>
    <submittedName>
        <fullName evidence="1">Thioredoxin family protein</fullName>
    </submittedName>
</protein>
<comment type="caution">
    <text evidence="1">The sequence shown here is derived from an EMBL/GenBank/DDBJ whole genome shotgun (WGS) entry which is preliminary data.</text>
</comment>
<reference evidence="1 2" key="1">
    <citation type="submission" date="2017-07" db="EMBL/GenBank/DDBJ databases">
        <title>Isolation and whole genome analysis of endospore-forming bacteria from heroin.</title>
        <authorList>
            <person name="Kalinowski J."/>
            <person name="Ahrens B."/>
            <person name="Al-Dilaimi A."/>
            <person name="Winkler A."/>
            <person name="Wibberg D."/>
            <person name="Schleenbecker U."/>
            <person name="Ruckert C."/>
            <person name="Wolfel R."/>
            <person name="Grass G."/>
        </authorList>
    </citation>
    <scope>NUCLEOTIDE SEQUENCE [LARGE SCALE GENOMIC DNA]</scope>
    <source>
        <strain evidence="1 2">7539</strain>
    </source>
</reference>
<dbReference type="AlphaFoldDB" id="A0A268NXX4"/>
<name>A0A268NXX4_SHOCL</name>
<dbReference type="Proteomes" id="UP000216207">
    <property type="component" value="Unassembled WGS sequence"/>
</dbReference>
<accession>A0A268NXX4</accession>
<dbReference type="RefSeq" id="WP_035204716.1">
    <property type="nucleotide sequence ID" value="NZ_BOQQ01000009.1"/>
</dbReference>
<dbReference type="SUPFAM" id="SSF52833">
    <property type="entry name" value="Thioredoxin-like"/>
    <property type="match status" value="1"/>
</dbReference>
<dbReference type="EMBL" id="NPCC01000025">
    <property type="protein sequence ID" value="PAE87910.1"/>
    <property type="molecule type" value="Genomic_DNA"/>
</dbReference>
<proteinExistence type="predicted"/>
<evidence type="ECO:0000313" key="1">
    <source>
        <dbReference type="EMBL" id="PAE87910.1"/>
    </source>
</evidence>